<dbReference type="WBParaSite" id="SPAL_0000563400.1">
    <property type="protein sequence ID" value="SPAL_0000563400.1"/>
    <property type="gene ID" value="SPAL_0000563400"/>
</dbReference>
<name>A0A0N5BI50_STREA</name>
<dbReference type="InterPro" id="IPR020946">
    <property type="entry name" value="Flavin_mOase-like"/>
</dbReference>
<dbReference type="Pfam" id="PF00743">
    <property type="entry name" value="FMO-like"/>
    <property type="match status" value="1"/>
</dbReference>
<comment type="similarity">
    <text evidence="1 5">Belongs to the FMO family.</text>
</comment>
<evidence type="ECO:0000313" key="7">
    <source>
        <dbReference type="WBParaSite" id="SPAL_0000563400.1"/>
    </source>
</evidence>
<sequence>MIHNDGEVKEINDEEEDCLNKEEVVKKRICIIGGGARGVCALKHFSKSPNCHVDLYEAKDKLFNSRRLDDEKCYVFDGEVSPMPTVVVQFTSHPFTRVKNCFPTQQNILDYLEDYANDVQSLIKFNHKVVKAQYVKEDTNWIVTINNGNDNITLKYDILLVCSGRKDTPFIPKVLTSYRGNLIHSNDFKDPQSYKNQNIGIIGNDINKILSISQSLLGIANKIYFFDVTYLHRSFKKNTFPDEFVNIQATEYKIYFEGKKLFRKNEDCDGIELDTIISATGHQLNYPYLEEEEYFKYAAKKRELQHLILNLIHYKYPNSLFFIGLEDQDETFKHIDFQVRTIYNIIFNKHNSRKLGTLWSEMEALQREFGEYEENELFSGNNNNQEIDDIHPKMLHYNLRVNSPTVYKDLKELGNIKEKPTANYWNFYKYIKGQSILFPLDYRNQVFCYSANPPFFTINYDNCNM</sequence>
<dbReference type="Gene3D" id="3.50.50.60">
    <property type="entry name" value="FAD/NAD(P)-binding domain"/>
    <property type="match status" value="2"/>
</dbReference>
<reference evidence="7" key="1">
    <citation type="submission" date="2017-02" db="UniProtKB">
        <authorList>
            <consortium name="WormBaseParasite"/>
        </authorList>
    </citation>
    <scope>IDENTIFICATION</scope>
</reference>
<keyword evidence="4 5" id="KW-0560">Oxidoreductase</keyword>
<dbReference type="STRING" id="174720.A0A0N5BI50"/>
<protein>
    <recommendedName>
        <fullName evidence="5">Flavin-containing monooxygenase</fullName>
        <ecNumber evidence="5">1.-.-.-</ecNumber>
    </recommendedName>
</protein>
<evidence type="ECO:0000256" key="2">
    <source>
        <dbReference type="ARBA" id="ARBA00022630"/>
    </source>
</evidence>
<proteinExistence type="inferred from homology"/>
<accession>A0A0N5BI50</accession>
<dbReference type="InterPro" id="IPR036188">
    <property type="entry name" value="FAD/NAD-bd_sf"/>
</dbReference>
<evidence type="ECO:0000256" key="1">
    <source>
        <dbReference type="ARBA" id="ARBA00009183"/>
    </source>
</evidence>
<dbReference type="GO" id="GO:0050660">
    <property type="term" value="F:flavin adenine dinucleotide binding"/>
    <property type="evidence" value="ECO:0007669"/>
    <property type="project" value="InterPro"/>
</dbReference>
<dbReference type="GO" id="GO:0050661">
    <property type="term" value="F:NADP binding"/>
    <property type="evidence" value="ECO:0007669"/>
    <property type="project" value="InterPro"/>
</dbReference>
<keyword evidence="5" id="KW-0503">Monooxygenase</keyword>
<dbReference type="EC" id="1.-.-.-" evidence="5"/>
<dbReference type="AlphaFoldDB" id="A0A0N5BI50"/>
<evidence type="ECO:0000313" key="6">
    <source>
        <dbReference type="Proteomes" id="UP000046392"/>
    </source>
</evidence>
<dbReference type="InterPro" id="IPR050346">
    <property type="entry name" value="FMO-like"/>
</dbReference>
<organism evidence="6 7">
    <name type="scientific">Strongyloides papillosus</name>
    <name type="common">Intestinal threadworm</name>
    <dbReference type="NCBI Taxonomy" id="174720"/>
    <lineage>
        <taxon>Eukaryota</taxon>
        <taxon>Metazoa</taxon>
        <taxon>Ecdysozoa</taxon>
        <taxon>Nematoda</taxon>
        <taxon>Chromadorea</taxon>
        <taxon>Rhabditida</taxon>
        <taxon>Tylenchina</taxon>
        <taxon>Panagrolaimomorpha</taxon>
        <taxon>Strongyloidoidea</taxon>
        <taxon>Strongyloididae</taxon>
        <taxon>Strongyloides</taxon>
    </lineage>
</organism>
<evidence type="ECO:0000256" key="3">
    <source>
        <dbReference type="ARBA" id="ARBA00022827"/>
    </source>
</evidence>
<keyword evidence="3 5" id="KW-0274">FAD</keyword>
<keyword evidence="2 5" id="KW-0285">Flavoprotein</keyword>
<evidence type="ECO:0000256" key="5">
    <source>
        <dbReference type="RuleBase" id="RU361177"/>
    </source>
</evidence>
<keyword evidence="6" id="KW-1185">Reference proteome</keyword>
<dbReference type="PANTHER" id="PTHR23023">
    <property type="entry name" value="DIMETHYLANILINE MONOOXYGENASE"/>
    <property type="match status" value="1"/>
</dbReference>
<dbReference type="Proteomes" id="UP000046392">
    <property type="component" value="Unplaced"/>
</dbReference>
<evidence type="ECO:0000256" key="4">
    <source>
        <dbReference type="ARBA" id="ARBA00023002"/>
    </source>
</evidence>
<dbReference type="GO" id="GO:0004499">
    <property type="term" value="F:N,N-dimethylaniline monooxygenase activity"/>
    <property type="evidence" value="ECO:0007669"/>
    <property type="project" value="InterPro"/>
</dbReference>
<dbReference type="SUPFAM" id="SSF51905">
    <property type="entry name" value="FAD/NAD(P)-binding domain"/>
    <property type="match status" value="1"/>
</dbReference>
<comment type="cofactor">
    <cofactor evidence="5">
        <name>FAD</name>
        <dbReference type="ChEBI" id="CHEBI:57692"/>
    </cofactor>
</comment>